<feature type="transmembrane region" description="Helical" evidence="1">
    <location>
        <begin position="30"/>
        <end position="48"/>
    </location>
</feature>
<keyword evidence="1" id="KW-1133">Transmembrane helix</keyword>
<keyword evidence="1" id="KW-0472">Membrane</keyword>
<comment type="caution">
    <text evidence="2">The sequence shown here is derived from an EMBL/GenBank/DDBJ whole genome shotgun (WGS) entry which is preliminary data.</text>
</comment>
<evidence type="ECO:0008006" key="4">
    <source>
        <dbReference type="Google" id="ProtNLM"/>
    </source>
</evidence>
<proteinExistence type="predicted"/>
<name>A0ABT4QBE3_9BACL</name>
<organism evidence="2 3">
    <name type="scientific">Paenibacillus gyeongsangnamensis</name>
    <dbReference type="NCBI Taxonomy" id="3388067"/>
    <lineage>
        <taxon>Bacteria</taxon>
        <taxon>Bacillati</taxon>
        <taxon>Bacillota</taxon>
        <taxon>Bacilli</taxon>
        <taxon>Bacillales</taxon>
        <taxon>Paenibacillaceae</taxon>
        <taxon>Paenibacillus</taxon>
    </lineage>
</organism>
<evidence type="ECO:0000256" key="1">
    <source>
        <dbReference type="SAM" id="Phobius"/>
    </source>
</evidence>
<dbReference type="EMBL" id="JAQAGZ010000010">
    <property type="protein sequence ID" value="MCZ8514145.1"/>
    <property type="molecule type" value="Genomic_DNA"/>
</dbReference>
<feature type="transmembrane region" description="Helical" evidence="1">
    <location>
        <begin position="6"/>
        <end position="21"/>
    </location>
</feature>
<feature type="transmembrane region" description="Helical" evidence="1">
    <location>
        <begin position="54"/>
        <end position="76"/>
    </location>
</feature>
<protein>
    <recommendedName>
        <fullName evidence="4">DUF1453 domain-containing protein</fullName>
    </recommendedName>
</protein>
<evidence type="ECO:0000313" key="2">
    <source>
        <dbReference type="EMBL" id="MCZ8514145.1"/>
    </source>
</evidence>
<keyword evidence="1" id="KW-0812">Transmembrane</keyword>
<sequence length="161" mass="17618">MTLTHVLIGLAIIFMIVKRQLGTKPIKKRMFVMPLILLGYGIYTSLQIPDMDTAGWVLLSLGTLLGIPVGAAQGYFTQVFKLNGVWMMKGSPAGLVLWLCSIPIRYGLKYGLSFVIPTHALFTGDHAFAPFLFSIAGIVAGRLLGIYWKHPQAARQLVEGA</sequence>
<dbReference type="Proteomes" id="UP001527882">
    <property type="component" value="Unassembled WGS sequence"/>
</dbReference>
<gene>
    <name evidence="2" type="ORF">O9H85_17270</name>
</gene>
<evidence type="ECO:0000313" key="3">
    <source>
        <dbReference type="Proteomes" id="UP001527882"/>
    </source>
</evidence>
<feature type="transmembrane region" description="Helical" evidence="1">
    <location>
        <begin position="88"/>
        <end position="108"/>
    </location>
</feature>
<accession>A0ABT4QBE3</accession>
<reference evidence="2 3" key="1">
    <citation type="submission" date="2022-12" db="EMBL/GenBank/DDBJ databases">
        <title>Draft genome sequence of Paenibacillus sp. dW9.</title>
        <authorList>
            <person name="Choi E.-W."/>
            <person name="Kim D.-U."/>
        </authorList>
    </citation>
    <scope>NUCLEOTIDE SEQUENCE [LARGE SCALE GENOMIC DNA]</scope>
    <source>
        <strain evidence="3">dW9</strain>
    </source>
</reference>
<feature type="transmembrane region" description="Helical" evidence="1">
    <location>
        <begin position="128"/>
        <end position="148"/>
    </location>
</feature>
<dbReference type="RefSeq" id="WP_269882662.1">
    <property type="nucleotide sequence ID" value="NZ_JAQAGZ010000010.1"/>
</dbReference>
<keyword evidence="3" id="KW-1185">Reference proteome</keyword>